<keyword evidence="4" id="KW-1185">Reference proteome</keyword>
<accession>A0A2V3J263</accession>
<dbReference type="InterPro" id="IPR036457">
    <property type="entry name" value="PPM-type-like_dom_sf"/>
</dbReference>
<dbReference type="SMART" id="SM00332">
    <property type="entry name" value="PP2Cc"/>
    <property type="match status" value="1"/>
</dbReference>
<comment type="caution">
    <text evidence="3">The sequence shown here is derived from an EMBL/GenBank/DDBJ whole genome shotgun (WGS) entry which is preliminary data.</text>
</comment>
<dbReference type="PANTHER" id="PTHR47992">
    <property type="entry name" value="PROTEIN PHOSPHATASE"/>
    <property type="match status" value="1"/>
</dbReference>
<dbReference type="AlphaFoldDB" id="A0A2V3J263"/>
<reference evidence="3 4" key="1">
    <citation type="journal article" date="2018" name="Mol. Biol. Evol.">
        <title>Analysis of the draft genome of the red seaweed Gracilariopsis chorda provides insights into genome size evolution in Rhodophyta.</title>
        <authorList>
            <person name="Lee J."/>
            <person name="Yang E.C."/>
            <person name="Graf L."/>
            <person name="Yang J.H."/>
            <person name="Qiu H."/>
            <person name="Zel Zion U."/>
            <person name="Chan C.X."/>
            <person name="Stephens T.G."/>
            <person name="Weber A.P.M."/>
            <person name="Boo G.H."/>
            <person name="Boo S.M."/>
            <person name="Kim K.M."/>
            <person name="Shin Y."/>
            <person name="Jung M."/>
            <person name="Lee S.J."/>
            <person name="Yim H.S."/>
            <person name="Lee J.H."/>
            <person name="Bhattacharya D."/>
            <person name="Yoon H.S."/>
        </authorList>
    </citation>
    <scope>NUCLEOTIDE SEQUENCE [LARGE SCALE GENOMIC DNA]</scope>
    <source>
        <strain evidence="3 4">SKKU-2015</strain>
        <tissue evidence="3">Whole body</tissue>
    </source>
</reference>
<dbReference type="InterPro" id="IPR015655">
    <property type="entry name" value="PP2C"/>
</dbReference>
<dbReference type="GO" id="GO:0004722">
    <property type="term" value="F:protein serine/threonine phosphatase activity"/>
    <property type="evidence" value="ECO:0007669"/>
    <property type="project" value="InterPro"/>
</dbReference>
<evidence type="ECO:0000313" key="3">
    <source>
        <dbReference type="EMBL" id="PXF48484.1"/>
    </source>
</evidence>
<dbReference type="CDD" id="cd00143">
    <property type="entry name" value="PP2Cc"/>
    <property type="match status" value="1"/>
</dbReference>
<dbReference type="Gene3D" id="3.60.40.10">
    <property type="entry name" value="PPM-type phosphatase domain"/>
    <property type="match status" value="1"/>
</dbReference>
<sequence length="299" mass="31377">MVAFATAATGPSSPSQPSATYATRTVIGSLHHECDIPNQDAHVSHSTPHATVHLVLDGHGPDGDAIATRAAHTLLRHLVERLHKLVPDPPPTRHHAALRAAFAATAELVDTQPAARKAGTTASAAVVERDVLTVANVGDSDVVLASSGLAKLVSFRHRPTNDAERQRVIKSGAVVSNGYVCDNNNPPDKMISITRAFGDLDIRAIGLVPIPEIATYPLSDGDFVILATDGLWDAHGGVSPQTAVDAVTACFEAGGDVSEAVDQLVQLAKGRCRLPIDDLTVTVVRQLPRNPETHATSST</sequence>
<dbReference type="SUPFAM" id="SSF81606">
    <property type="entry name" value="PP2C-like"/>
    <property type="match status" value="1"/>
</dbReference>
<evidence type="ECO:0000256" key="1">
    <source>
        <dbReference type="SAM" id="MobiDB-lite"/>
    </source>
</evidence>
<organism evidence="3 4">
    <name type="scientific">Gracilariopsis chorda</name>
    <dbReference type="NCBI Taxonomy" id="448386"/>
    <lineage>
        <taxon>Eukaryota</taxon>
        <taxon>Rhodophyta</taxon>
        <taxon>Florideophyceae</taxon>
        <taxon>Rhodymeniophycidae</taxon>
        <taxon>Gracilariales</taxon>
        <taxon>Gracilariaceae</taxon>
        <taxon>Gracilariopsis</taxon>
    </lineage>
</organism>
<dbReference type="STRING" id="448386.A0A2V3J263"/>
<proteinExistence type="predicted"/>
<dbReference type="Pfam" id="PF00481">
    <property type="entry name" value="PP2C"/>
    <property type="match status" value="1"/>
</dbReference>
<dbReference type="EMBL" id="NBIV01000013">
    <property type="protein sequence ID" value="PXF48484.1"/>
    <property type="molecule type" value="Genomic_DNA"/>
</dbReference>
<feature type="domain" description="PPM-type phosphatase" evidence="2">
    <location>
        <begin position="20"/>
        <end position="286"/>
    </location>
</feature>
<evidence type="ECO:0000259" key="2">
    <source>
        <dbReference type="PROSITE" id="PS51746"/>
    </source>
</evidence>
<gene>
    <name evidence="3" type="ORF">BWQ96_01653</name>
</gene>
<name>A0A2V3J263_9FLOR</name>
<protein>
    <submittedName>
        <fullName evidence="3">Phosphatase 2C 47</fullName>
    </submittedName>
</protein>
<dbReference type="Proteomes" id="UP000247409">
    <property type="component" value="Unassembled WGS sequence"/>
</dbReference>
<dbReference type="SMART" id="SM00331">
    <property type="entry name" value="PP2C_SIG"/>
    <property type="match status" value="1"/>
</dbReference>
<dbReference type="InterPro" id="IPR001932">
    <property type="entry name" value="PPM-type_phosphatase-like_dom"/>
</dbReference>
<dbReference type="PROSITE" id="PS51746">
    <property type="entry name" value="PPM_2"/>
    <property type="match status" value="1"/>
</dbReference>
<dbReference type="OrthoDB" id="3868at2759"/>
<evidence type="ECO:0000313" key="4">
    <source>
        <dbReference type="Proteomes" id="UP000247409"/>
    </source>
</evidence>
<feature type="region of interest" description="Disordered" evidence="1">
    <location>
        <begin position="1"/>
        <end position="20"/>
    </location>
</feature>
<feature type="compositionally biased region" description="Polar residues" evidence="1">
    <location>
        <begin position="9"/>
        <end position="20"/>
    </location>
</feature>